<gene>
    <name evidence="1" type="primary">yfcC</name>
    <name evidence="1" type="ORF">FRZ06_07355</name>
</gene>
<protein>
    <submittedName>
        <fullName evidence="1">Basic amino acid antiporter YfcC</fullName>
    </submittedName>
</protein>
<keyword evidence="2" id="KW-1185">Reference proteome</keyword>
<accession>A0ACD1A9S2</accession>
<sequence length="467" mass="49680">MQEKKKLKVPHVYVLLLSIILVCSALTYIVPAGNYDMMTIETGNGTRDVVDPATYHSVESSPVGLMGFLSSVPRGMNEAAGIIFFIFIVGGSFGVLQDTGAIEAGLGRLTRTFAGKETLLIPVIMIAFAFGGSVIGMAEETLPFIPIMVSLCIALGFDSITGTAIVLMGAGAGFAGAFMNPFTIGVAQGIAELPMFSGLQFRLVVFVVMVAIAIVFVMRYASKIKANPQLSPMYEIDRQREDNLDLDNLHEFGGKEKLILLVFVVSIALLIYGVITYGWYFNEISALFLGMAIIVGLIGKMGLNGFAESLGKGMAAVAAGALIVGFARGILVVLTDGNIIHTILYSAANLLSTLPSAVTAIGMYIFQCLLNFIIPSGSGQAAVSIPLMAPLSDMVGVTRQTAVLAYQLGDGISNIFTPTSGYFMAGLALAKIPWTKWAKWILPAIITWYLAGAVFVVVAQMIQYGPF</sequence>
<dbReference type="Proteomes" id="UP000594014">
    <property type="component" value="Chromosome"/>
</dbReference>
<name>A0ACD1A9S2_9FIRM</name>
<organism evidence="1 2">
    <name type="scientific">Anoxybacterium hadale</name>
    <dbReference type="NCBI Taxonomy" id="3408580"/>
    <lineage>
        <taxon>Bacteria</taxon>
        <taxon>Bacillati</taxon>
        <taxon>Bacillota</taxon>
        <taxon>Clostridia</taxon>
        <taxon>Peptostreptococcales</taxon>
        <taxon>Anaerovoracaceae</taxon>
        <taxon>Anoxybacterium</taxon>
    </lineage>
</organism>
<evidence type="ECO:0000313" key="1">
    <source>
        <dbReference type="EMBL" id="QOX63175.1"/>
    </source>
</evidence>
<dbReference type="EMBL" id="CP042469">
    <property type="protein sequence ID" value="QOX63175.1"/>
    <property type="molecule type" value="Genomic_DNA"/>
</dbReference>
<evidence type="ECO:0000313" key="2">
    <source>
        <dbReference type="Proteomes" id="UP000594014"/>
    </source>
</evidence>
<reference evidence="1" key="1">
    <citation type="submission" date="2019-08" db="EMBL/GenBank/DDBJ databases">
        <title>Genome sequence of Clostridiales bacterium MT110.</title>
        <authorList>
            <person name="Cao J."/>
        </authorList>
    </citation>
    <scope>NUCLEOTIDE SEQUENCE</scope>
    <source>
        <strain evidence="1">MT110</strain>
    </source>
</reference>
<proteinExistence type="predicted"/>